<sequence length="354" mass="41156">MLSKFLLELWMTILLFKCVLGKFATNTVPAIMYSYSLAPGLIKYQKNYNYKQTVPIESFKIISEELLGNCNSDAYIFINIPGLNELDFVKYRDGFRFLESSFELSSTGLKFEKVKIDQSTFDYLIAFTKQKCQVSKILRLIGNDTTQYEPYLDTDKRIIGIDFPALDSIDDQVRSETINHFDNYLKYVLGQIPSPYQTVILTSLEPDLQADLSSGLSLLDHYDGFFNDIISRKRDLEKNNRILDVPIIRNKHKPLHQELHNHYVSIFDSDFIQNNYPLLKLIVTTTIIFIMYCLVFNRNIFTNGRNRPQKPSLSSLSKDGKKENDSDKINREERRKQETKGQETNNVKEKSKLE</sequence>
<keyword evidence="9" id="KW-0961">Cell wall biogenesis/degradation</keyword>
<evidence type="ECO:0000256" key="7">
    <source>
        <dbReference type="ARBA" id="ARBA00022989"/>
    </source>
</evidence>
<dbReference type="GO" id="GO:0005789">
    <property type="term" value="C:endoplasmic reticulum membrane"/>
    <property type="evidence" value="ECO:0007669"/>
    <property type="project" value="UniProtKB-SubCell"/>
</dbReference>
<evidence type="ECO:0000256" key="6">
    <source>
        <dbReference type="ARBA" id="ARBA00022824"/>
    </source>
</evidence>
<gene>
    <name evidence="13" type="ORF">RI543_000135</name>
</gene>
<dbReference type="PANTHER" id="PTHR28285:SF1">
    <property type="entry name" value="PROTEIN BIG1"/>
    <property type="match status" value="1"/>
</dbReference>
<evidence type="ECO:0000256" key="4">
    <source>
        <dbReference type="ARBA" id="ARBA00022692"/>
    </source>
</evidence>
<evidence type="ECO:0000256" key="10">
    <source>
        <dbReference type="SAM" id="MobiDB-lite"/>
    </source>
</evidence>
<keyword evidence="5 12" id="KW-0732">Signal</keyword>
<feature type="signal peptide" evidence="12">
    <location>
        <begin position="1"/>
        <end position="21"/>
    </location>
</feature>
<evidence type="ECO:0000256" key="11">
    <source>
        <dbReference type="SAM" id="Phobius"/>
    </source>
</evidence>
<reference evidence="14" key="1">
    <citation type="submission" date="2023-07" db="EMBL/GenBank/DDBJ databases">
        <title>A draft genome of Kazachstania heterogenica Y-27499.</title>
        <authorList>
            <person name="Donic C."/>
            <person name="Kralova J.S."/>
            <person name="Fidel L."/>
            <person name="Ben-Dor S."/>
            <person name="Jung S."/>
        </authorList>
    </citation>
    <scope>NUCLEOTIDE SEQUENCE [LARGE SCALE GENOMIC DNA]</scope>
    <source>
        <strain evidence="14">Y27499</strain>
    </source>
</reference>
<evidence type="ECO:0000256" key="2">
    <source>
        <dbReference type="ARBA" id="ARBA00008203"/>
    </source>
</evidence>
<evidence type="ECO:0000256" key="1">
    <source>
        <dbReference type="ARBA" id="ARBA00004115"/>
    </source>
</evidence>
<keyword evidence="6" id="KW-0256">Endoplasmic reticulum</keyword>
<evidence type="ECO:0000313" key="14">
    <source>
        <dbReference type="Proteomes" id="UP001306508"/>
    </source>
</evidence>
<feature type="compositionally biased region" description="Polar residues" evidence="10">
    <location>
        <begin position="306"/>
        <end position="317"/>
    </location>
</feature>
<evidence type="ECO:0000256" key="5">
    <source>
        <dbReference type="ARBA" id="ARBA00022729"/>
    </source>
</evidence>
<feature type="region of interest" description="Disordered" evidence="10">
    <location>
        <begin position="306"/>
        <end position="354"/>
    </location>
</feature>
<feature type="transmembrane region" description="Helical" evidence="11">
    <location>
        <begin position="278"/>
        <end position="297"/>
    </location>
</feature>
<evidence type="ECO:0000256" key="9">
    <source>
        <dbReference type="ARBA" id="ARBA00023316"/>
    </source>
</evidence>
<organism evidence="13 14">
    <name type="scientific">Arxiozyma heterogenica</name>
    <dbReference type="NCBI Taxonomy" id="278026"/>
    <lineage>
        <taxon>Eukaryota</taxon>
        <taxon>Fungi</taxon>
        <taxon>Dikarya</taxon>
        <taxon>Ascomycota</taxon>
        <taxon>Saccharomycotina</taxon>
        <taxon>Saccharomycetes</taxon>
        <taxon>Saccharomycetales</taxon>
        <taxon>Saccharomycetaceae</taxon>
        <taxon>Arxiozyma</taxon>
    </lineage>
</organism>
<dbReference type="GO" id="GO:0071555">
    <property type="term" value="P:cell wall organization"/>
    <property type="evidence" value="ECO:0007669"/>
    <property type="project" value="UniProtKB-KW"/>
</dbReference>
<feature type="chain" id="PRO_5042977264" description="Protein BIG1" evidence="12">
    <location>
        <begin position="22"/>
        <end position="354"/>
    </location>
</feature>
<keyword evidence="14" id="KW-1185">Reference proteome</keyword>
<proteinExistence type="inferred from homology"/>
<evidence type="ECO:0000313" key="13">
    <source>
        <dbReference type="EMBL" id="KAK5782206.1"/>
    </source>
</evidence>
<feature type="compositionally biased region" description="Basic and acidic residues" evidence="10">
    <location>
        <begin position="318"/>
        <end position="354"/>
    </location>
</feature>
<evidence type="ECO:0000256" key="3">
    <source>
        <dbReference type="ARBA" id="ARBA00022089"/>
    </source>
</evidence>
<name>A0AAN7ZZ36_9SACH</name>
<dbReference type="AlphaFoldDB" id="A0AAN7ZZ36"/>
<protein>
    <recommendedName>
        <fullName evidence="3">Protein BIG1</fullName>
    </recommendedName>
</protein>
<keyword evidence="8 11" id="KW-0472">Membrane</keyword>
<comment type="subcellular location">
    <subcellularLocation>
        <location evidence="1">Endoplasmic reticulum membrane</location>
        <topology evidence="1">Single-pass type I membrane protein</topology>
    </subcellularLocation>
</comment>
<dbReference type="PANTHER" id="PTHR28285">
    <property type="entry name" value="PROTEIN BIG1"/>
    <property type="match status" value="1"/>
</dbReference>
<accession>A0AAN7ZZ36</accession>
<comment type="similarity">
    <text evidence="2">Belongs to the BIG1 family.</text>
</comment>
<comment type="caution">
    <text evidence="13">The sequence shown here is derived from an EMBL/GenBank/DDBJ whole genome shotgun (WGS) entry which is preliminary data.</text>
</comment>
<dbReference type="EMBL" id="JAWIZZ010000006">
    <property type="protein sequence ID" value="KAK5782206.1"/>
    <property type="molecule type" value="Genomic_DNA"/>
</dbReference>
<dbReference type="GO" id="GO:0006078">
    <property type="term" value="P:(1-&gt;6)-beta-D-glucan biosynthetic process"/>
    <property type="evidence" value="ECO:0007669"/>
    <property type="project" value="TreeGrafter"/>
</dbReference>
<dbReference type="InterPro" id="IPR037654">
    <property type="entry name" value="Big1"/>
</dbReference>
<dbReference type="Proteomes" id="UP001306508">
    <property type="component" value="Unassembled WGS sequence"/>
</dbReference>
<evidence type="ECO:0000256" key="12">
    <source>
        <dbReference type="SAM" id="SignalP"/>
    </source>
</evidence>
<keyword evidence="7 11" id="KW-1133">Transmembrane helix</keyword>
<dbReference type="GO" id="GO:0009272">
    <property type="term" value="P:fungal-type cell wall biogenesis"/>
    <property type="evidence" value="ECO:0007669"/>
    <property type="project" value="TreeGrafter"/>
</dbReference>
<keyword evidence="4 11" id="KW-0812">Transmembrane</keyword>
<evidence type="ECO:0000256" key="8">
    <source>
        <dbReference type="ARBA" id="ARBA00023136"/>
    </source>
</evidence>